<keyword evidence="6" id="KW-0238">DNA-binding</keyword>
<dbReference type="SUPFAM" id="SSF46785">
    <property type="entry name" value="Winged helix' DNA-binding domain"/>
    <property type="match status" value="1"/>
</dbReference>
<dbReference type="PANTHER" id="PTHR46577:SF1">
    <property type="entry name" value="HTH-TYPE TRANSCRIPTIONAL REGULATORY PROTEIN GABR"/>
    <property type="match status" value="1"/>
</dbReference>
<dbReference type="SUPFAM" id="SSF53383">
    <property type="entry name" value="PLP-dependent transferases"/>
    <property type="match status" value="1"/>
</dbReference>
<evidence type="ECO:0000259" key="8">
    <source>
        <dbReference type="PROSITE" id="PS50949"/>
    </source>
</evidence>
<dbReference type="AlphaFoldDB" id="A0A0E1X8A4"/>
<dbReference type="PANTHER" id="PTHR46577">
    <property type="entry name" value="HTH-TYPE TRANSCRIPTIONAL REGULATORY PROTEIN GABR"/>
    <property type="match status" value="1"/>
</dbReference>
<evidence type="ECO:0000256" key="5">
    <source>
        <dbReference type="ARBA" id="ARBA00023015"/>
    </source>
</evidence>
<dbReference type="InterPro" id="IPR015424">
    <property type="entry name" value="PyrdxlP-dep_Trfase"/>
</dbReference>
<name>A0A0E1X8A4_STAAU</name>
<dbReference type="CDD" id="cd00609">
    <property type="entry name" value="AAT_like"/>
    <property type="match status" value="1"/>
</dbReference>
<organism evidence="9">
    <name type="scientific">Staphylococcus aureus subsp. aureus MN8</name>
    <dbReference type="NCBI Taxonomy" id="548470"/>
    <lineage>
        <taxon>Bacteria</taxon>
        <taxon>Bacillati</taxon>
        <taxon>Bacillota</taxon>
        <taxon>Bacilli</taxon>
        <taxon>Bacillales</taxon>
        <taxon>Staphylococcaceae</taxon>
        <taxon>Staphylococcus</taxon>
    </lineage>
</organism>
<dbReference type="InterPro" id="IPR004839">
    <property type="entry name" value="Aminotransferase_I/II_large"/>
</dbReference>
<keyword evidence="4" id="KW-0663">Pyridoxal phosphate</keyword>
<dbReference type="InterPro" id="IPR000524">
    <property type="entry name" value="Tscrpt_reg_HTH_GntR"/>
</dbReference>
<keyword evidence="3" id="KW-0032">Aminotransferase</keyword>
<evidence type="ECO:0000256" key="2">
    <source>
        <dbReference type="ARBA" id="ARBA00005384"/>
    </source>
</evidence>
<dbReference type="RefSeq" id="WP_000799248.1">
    <property type="nucleotide sequence ID" value="NZ_CM000952.1"/>
</dbReference>
<dbReference type="Proteomes" id="UP000003455">
    <property type="component" value="Chromosome"/>
</dbReference>
<accession>A0A0E1X8A4</accession>
<proteinExistence type="inferred from homology"/>
<evidence type="ECO:0000256" key="6">
    <source>
        <dbReference type="ARBA" id="ARBA00023125"/>
    </source>
</evidence>
<evidence type="ECO:0000256" key="4">
    <source>
        <dbReference type="ARBA" id="ARBA00022898"/>
    </source>
</evidence>
<evidence type="ECO:0000256" key="7">
    <source>
        <dbReference type="ARBA" id="ARBA00023163"/>
    </source>
</evidence>
<dbReference type="HOGENOM" id="CLU_017584_0_1_9"/>
<comment type="cofactor">
    <cofactor evidence="1">
        <name>pyridoxal 5'-phosphate</name>
        <dbReference type="ChEBI" id="CHEBI:597326"/>
    </cofactor>
</comment>
<dbReference type="InterPro" id="IPR036388">
    <property type="entry name" value="WH-like_DNA-bd_sf"/>
</dbReference>
<dbReference type="GO" id="GO:0030170">
    <property type="term" value="F:pyridoxal phosphate binding"/>
    <property type="evidence" value="ECO:0007669"/>
    <property type="project" value="InterPro"/>
</dbReference>
<sequence length="460" mass="53955">MKNTLYHQLYEKLKKQIIEGQFKEGDKFYSKRQLSKHLSISQTTVEHAYQLLLDEGYIYSRPRSGYFVSEIESLTILNNQPIPSLFDDDSYKPKASDEAYDYAFNLDEIDTKHFPIELFRKYSKDLYDTNHLNQLRRGHFQGELHLRFQLAFYLFTNRGVICDPNQIIIGSSTEQLVNQLVDLLYTSTFIIEKPSYPPIKNILDKKQVEYEQIEVEDNGINVDEVIKSQKNIVYITPSHQFPTGYVMDLKKRTQLIQWAQEKEERFIIEDDYDSEFRYFGKPIPAIQGLYSRGEKVIYISTFSKSIFPSCRVAYMVLPYSIMKKYHSQNHIEGNTVPVHMQNLIATFISSGGFERHLNKMRRIYRRKLTYILKRLKPYKEQLDIQGAETGMHFTITVKNGLTLQECLDRANKVKLKLQVYNFDDDQDYKKTPKFILGFGGIDDDALKPHVDALIKSLIIK</sequence>
<dbReference type="PROSITE" id="PS50949">
    <property type="entry name" value="HTH_GNTR"/>
    <property type="match status" value="1"/>
</dbReference>
<dbReference type="InterPro" id="IPR036390">
    <property type="entry name" value="WH_DNA-bd_sf"/>
</dbReference>
<gene>
    <name evidence="9" type="ORF">HMPREF0769_11817</name>
</gene>
<dbReference type="Gene3D" id="1.10.10.10">
    <property type="entry name" value="Winged helix-like DNA-binding domain superfamily/Winged helix DNA-binding domain"/>
    <property type="match status" value="1"/>
</dbReference>
<dbReference type="EMBL" id="ACJA02000003">
    <property type="protein sequence ID" value="EFH95607.1"/>
    <property type="molecule type" value="Genomic_DNA"/>
</dbReference>
<dbReference type="Pfam" id="PF00392">
    <property type="entry name" value="GntR"/>
    <property type="match status" value="1"/>
</dbReference>
<evidence type="ECO:0000256" key="1">
    <source>
        <dbReference type="ARBA" id="ARBA00001933"/>
    </source>
</evidence>
<dbReference type="GO" id="GO:0008483">
    <property type="term" value="F:transaminase activity"/>
    <property type="evidence" value="ECO:0007669"/>
    <property type="project" value="UniProtKB-KW"/>
</dbReference>
<keyword evidence="7" id="KW-0804">Transcription</keyword>
<dbReference type="GO" id="GO:0003700">
    <property type="term" value="F:DNA-binding transcription factor activity"/>
    <property type="evidence" value="ECO:0007669"/>
    <property type="project" value="InterPro"/>
</dbReference>
<keyword evidence="5" id="KW-0805">Transcription regulation</keyword>
<dbReference type="InterPro" id="IPR015421">
    <property type="entry name" value="PyrdxlP-dep_Trfase_major"/>
</dbReference>
<dbReference type="Pfam" id="PF00155">
    <property type="entry name" value="Aminotran_1_2"/>
    <property type="match status" value="1"/>
</dbReference>
<comment type="caution">
    <text evidence="9">The sequence shown here is derived from an EMBL/GenBank/DDBJ whole genome shotgun (WGS) entry which is preliminary data.</text>
</comment>
<evidence type="ECO:0000313" key="9">
    <source>
        <dbReference type="EMBL" id="EFH95607.1"/>
    </source>
</evidence>
<reference evidence="9" key="1">
    <citation type="submission" date="2010-05" db="EMBL/GenBank/DDBJ databases">
        <authorList>
            <person name="Muzny D."/>
            <person name="Qin X."/>
            <person name="Buhay C."/>
            <person name="Dugan-Rocha S."/>
            <person name="Ding Y."/>
            <person name="Chen G."/>
            <person name="Hawes A."/>
            <person name="Holder M."/>
            <person name="Jhangiani S."/>
            <person name="Johnson A."/>
            <person name="Khan Z."/>
            <person name="Li Z."/>
            <person name="Liu W."/>
            <person name="Liu X."/>
            <person name="Perez L."/>
            <person name="Shen H."/>
            <person name="Wang Q."/>
            <person name="Watt J."/>
            <person name="Xi L."/>
            <person name="Xin Y."/>
            <person name="Zhou J."/>
            <person name="Deng J."/>
            <person name="Jiang H."/>
            <person name="Liu Y."/>
            <person name="Qu J."/>
            <person name="Song X.-Z."/>
            <person name="Zhang L."/>
            <person name="Villasana D."/>
            <person name="Johnson A."/>
            <person name="Liu J."/>
            <person name="Liyanage D."/>
            <person name="Lorensuhewa L."/>
            <person name="Robinson T."/>
            <person name="Song A."/>
            <person name="Song B.-B."/>
            <person name="Dinh H."/>
            <person name="Thornton R."/>
            <person name="Coyle M."/>
            <person name="Francisco L."/>
            <person name="Jackson L."/>
            <person name="Javaid M."/>
            <person name="Korchina V."/>
            <person name="Kovar C."/>
            <person name="Mata R."/>
            <person name="Mathew T."/>
            <person name="Ngo R."/>
            <person name="Nguyen L."/>
            <person name="Nguyen N."/>
            <person name="Okwuonu G."/>
            <person name="Ongeri F."/>
            <person name="Pham C."/>
            <person name="Simmons D."/>
            <person name="Wilczek-Boney K."/>
            <person name="Hale W."/>
            <person name="Jakkamsetti A."/>
            <person name="Pham P."/>
            <person name="Ruth R."/>
            <person name="San Lucas F."/>
            <person name="Warren J."/>
            <person name="Zhang J."/>
            <person name="Zhao Z."/>
            <person name="Zhou C."/>
            <person name="Zhu D."/>
            <person name="Lee S."/>
            <person name="Bess C."/>
            <person name="Blankenburg K."/>
            <person name="Forbes L."/>
            <person name="Fu Q."/>
            <person name="Gubbala S."/>
            <person name="Hirani K."/>
            <person name="Jayaseelan J.C."/>
            <person name="Lara F."/>
            <person name="Munidasa M."/>
            <person name="Palculict T."/>
            <person name="Patil S."/>
            <person name="Pu L.-L."/>
            <person name="Saada N."/>
            <person name="Tang L."/>
            <person name="Weissenberger G."/>
            <person name="Zhu Y."/>
            <person name="Hemphill L."/>
            <person name="Shang Y."/>
            <person name="Youmans B."/>
            <person name="Ayvaz T."/>
            <person name="Ross M."/>
            <person name="Santibanez J."/>
            <person name="Aqrawi P."/>
            <person name="Gross S."/>
            <person name="Joshi V."/>
            <person name="Fowler G."/>
            <person name="Nazareth L."/>
            <person name="Reid J."/>
            <person name="Worley K."/>
            <person name="Petrosino J."/>
            <person name="Highlander S."/>
            <person name="Gibbs R."/>
        </authorList>
    </citation>
    <scope>NUCLEOTIDE SEQUENCE [LARGE SCALE GENOMIC DNA]</scope>
    <source>
        <strain evidence="9">MN8</strain>
    </source>
</reference>
<keyword evidence="3" id="KW-0808">Transferase</keyword>
<protein>
    <submittedName>
        <fullName evidence="9">Transcriptional regulator, GntR family</fullName>
    </submittedName>
</protein>
<dbReference type="SMART" id="SM00345">
    <property type="entry name" value="HTH_GNTR"/>
    <property type="match status" value="1"/>
</dbReference>
<dbReference type="GO" id="GO:0003677">
    <property type="term" value="F:DNA binding"/>
    <property type="evidence" value="ECO:0007669"/>
    <property type="project" value="UniProtKB-KW"/>
</dbReference>
<comment type="similarity">
    <text evidence="2">In the C-terminal section; belongs to the class-I pyridoxal-phosphate-dependent aminotransferase family.</text>
</comment>
<dbReference type="Gene3D" id="3.40.640.10">
    <property type="entry name" value="Type I PLP-dependent aspartate aminotransferase-like (Major domain)"/>
    <property type="match status" value="1"/>
</dbReference>
<dbReference type="CDD" id="cd07377">
    <property type="entry name" value="WHTH_GntR"/>
    <property type="match status" value="1"/>
</dbReference>
<evidence type="ECO:0000256" key="3">
    <source>
        <dbReference type="ARBA" id="ARBA00022576"/>
    </source>
</evidence>
<dbReference type="SMR" id="A0A0E1X8A4"/>
<feature type="domain" description="HTH gntR-type" evidence="8">
    <location>
        <begin position="3"/>
        <end position="71"/>
    </location>
</feature>
<dbReference type="InterPro" id="IPR051446">
    <property type="entry name" value="HTH_trans_reg/aminotransferase"/>
</dbReference>